<dbReference type="OMA" id="KAVKACM"/>
<feature type="non-terminal residue" evidence="13">
    <location>
        <position position="1"/>
    </location>
</feature>
<dbReference type="GO" id="GO:0008270">
    <property type="term" value="F:zinc ion binding"/>
    <property type="evidence" value="ECO:0007669"/>
    <property type="project" value="UniProtKB-KW"/>
</dbReference>
<evidence type="ECO:0000256" key="2">
    <source>
        <dbReference type="ARBA" id="ARBA00004906"/>
    </source>
</evidence>
<keyword evidence="10" id="KW-0175">Coiled coil</keyword>
<comment type="caution">
    <text evidence="13">The sequence shown here is derived from an EMBL/GenBank/DDBJ whole genome shotgun (WGS) entry which is preliminary data.</text>
</comment>
<evidence type="ECO:0000256" key="1">
    <source>
        <dbReference type="ARBA" id="ARBA00000900"/>
    </source>
</evidence>
<feature type="region of interest" description="Disordered" evidence="11">
    <location>
        <begin position="574"/>
        <end position="616"/>
    </location>
</feature>
<dbReference type="GO" id="GO:0005634">
    <property type="term" value="C:nucleus"/>
    <property type="evidence" value="ECO:0007669"/>
    <property type="project" value="TreeGrafter"/>
</dbReference>
<dbReference type="EMBL" id="JRES01001304">
    <property type="protein sequence ID" value="KNC23729.1"/>
    <property type="molecule type" value="Genomic_DNA"/>
</dbReference>
<dbReference type="AlphaFoldDB" id="A0A0L0BWV6"/>
<dbReference type="PANTHER" id="PTHR45931:SF3">
    <property type="entry name" value="RING ZINC FINGER-CONTAINING PROTEIN"/>
    <property type="match status" value="1"/>
</dbReference>
<dbReference type="PANTHER" id="PTHR45931">
    <property type="entry name" value="SI:CH211-59O9.10"/>
    <property type="match status" value="1"/>
</dbReference>
<evidence type="ECO:0000256" key="6">
    <source>
        <dbReference type="ARBA" id="ARBA00022771"/>
    </source>
</evidence>
<organism evidence="13 14">
    <name type="scientific">Lucilia cuprina</name>
    <name type="common">Green bottle fly</name>
    <name type="synonym">Australian sheep blowfly</name>
    <dbReference type="NCBI Taxonomy" id="7375"/>
    <lineage>
        <taxon>Eukaryota</taxon>
        <taxon>Metazoa</taxon>
        <taxon>Ecdysozoa</taxon>
        <taxon>Arthropoda</taxon>
        <taxon>Hexapoda</taxon>
        <taxon>Insecta</taxon>
        <taxon>Pterygota</taxon>
        <taxon>Neoptera</taxon>
        <taxon>Endopterygota</taxon>
        <taxon>Diptera</taxon>
        <taxon>Brachycera</taxon>
        <taxon>Muscomorpha</taxon>
        <taxon>Oestroidea</taxon>
        <taxon>Calliphoridae</taxon>
        <taxon>Luciliinae</taxon>
        <taxon>Lucilia</taxon>
    </lineage>
</organism>
<dbReference type="GO" id="GO:0061630">
    <property type="term" value="F:ubiquitin protein ligase activity"/>
    <property type="evidence" value="ECO:0007669"/>
    <property type="project" value="UniProtKB-EC"/>
</dbReference>
<keyword evidence="5" id="KW-0479">Metal-binding</keyword>
<keyword evidence="14" id="KW-1185">Reference proteome</keyword>
<evidence type="ECO:0000256" key="5">
    <source>
        <dbReference type="ARBA" id="ARBA00022723"/>
    </source>
</evidence>
<feature type="compositionally biased region" description="Low complexity" evidence="11">
    <location>
        <begin position="309"/>
        <end position="359"/>
    </location>
</feature>
<keyword evidence="7" id="KW-0833">Ubl conjugation pathway</keyword>
<name>A0A0L0BWV6_LUCCU</name>
<evidence type="ECO:0000256" key="11">
    <source>
        <dbReference type="SAM" id="MobiDB-lite"/>
    </source>
</evidence>
<evidence type="ECO:0000256" key="4">
    <source>
        <dbReference type="ARBA" id="ARBA00022679"/>
    </source>
</evidence>
<evidence type="ECO:0000313" key="14">
    <source>
        <dbReference type="Proteomes" id="UP000037069"/>
    </source>
</evidence>
<protein>
    <recommendedName>
        <fullName evidence="3">RING-type E3 ubiquitin transferase</fullName>
        <ecNumber evidence="3">2.3.2.27</ecNumber>
    </recommendedName>
</protein>
<evidence type="ECO:0000256" key="3">
    <source>
        <dbReference type="ARBA" id="ARBA00012483"/>
    </source>
</evidence>
<dbReference type="InterPro" id="IPR039525">
    <property type="entry name" value="RNF126-like_zinc-ribbon"/>
</dbReference>
<dbReference type="InterPro" id="IPR051834">
    <property type="entry name" value="RING_finger_E3_ligase"/>
</dbReference>
<accession>A0A0L0BWV6</accession>
<comment type="pathway">
    <text evidence="2">Protein modification; protein ubiquitination.</text>
</comment>
<proteinExistence type="predicted"/>
<evidence type="ECO:0000256" key="8">
    <source>
        <dbReference type="ARBA" id="ARBA00022833"/>
    </source>
</evidence>
<gene>
    <name evidence="13" type="ORF">FF38_01194</name>
</gene>
<dbReference type="EC" id="2.3.2.27" evidence="3"/>
<reference evidence="13 14" key="1">
    <citation type="journal article" date="2015" name="Nat. Commun.">
        <title>Lucilia cuprina genome unlocks parasitic fly biology to underpin future interventions.</title>
        <authorList>
            <person name="Anstead C.A."/>
            <person name="Korhonen P.K."/>
            <person name="Young N.D."/>
            <person name="Hall R.S."/>
            <person name="Jex A.R."/>
            <person name="Murali S.C."/>
            <person name="Hughes D.S."/>
            <person name="Lee S.F."/>
            <person name="Perry T."/>
            <person name="Stroehlein A.J."/>
            <person name="Ansell B.R."/>
            <person name="Breugelmans B."/>
            <person name="Hofmann A."/>
            <person name="Qu J."/>
            <person name="Dugan S."/>
            <person name="Lee S.L."/>
            <person name="Chao H."/>
            <person name="Dinh H."/>
            <person name="Han Y."/>
            <person name="Doddapaneni H.V."/>
            <person name="Worley K.C."/>
            <person name="Muzny D.M."/>
            <person name="Ioannidis P."/>
            <person name="Waterhouse R.M."/>
            <person name="Zdobnov E.M."/>
            <person name="James P.J."/>
            <person name="Bagnall N.H."/>
            <person name="Kotze A.C."/>
            <person name="Gibbs R.A."/>
            <person name="Richards S."/>
            <person name="Batterham P."/>
            <person name="Gasser R.B."/>
        </authorList>
    </citation>
    <scope>NUCLEOTIDE SEQUENCE [LARGE SCALE GENOMIC DNA]</scope>
    <source>
        <strain evidence="13 14">LS</strain>
        <tissue evidence="13">Full body</tissue>
    </source>
</reference>
<dbReference type="InterPro" id="IPR013083">
    <property type="entry name" value="Znf_RING/FYVE/PHD"/>
</dbReference>
<comment type="catalytic activity">
    <reaction evidence="1">
        <text>S-ubiquitinyl-[E2 ubiquitin-conjugating enzyme]-L-cysteine + [acceptor protein]-L-lysine = [E2 ubiquitin-conjugating enzyme]-L-cysteine + N(6)-ubiquitinyl-[acceptor protein]-L-lysine.</text>
        <dbReference type="EC" id="2.3.2.27"/>
    </reaction>
</comment>
<dbReference type="Pfam" id="PF13639">
    <property type="entry name" value="zf-RING_2"/>
    <property type="match status" value="1"/>
</dbReference>
<dbReference type="Pfam" id="PF14369">
    <property type="entry name" value="Zn_ribbon_19"/>
    <property type="match status" value="1"/>
</dbReference>
<dbReference type="Proteomes" id="UP000037069">
    <property type="component" value="Unassembled WGS sequence"/>
</dbReference>
<dbReference type="GO" id="GO:0000209">
    <property type="term" value="P:protein polyubiquitination"/>
    <property type="evidence" value="ECO:0007669"/>
    <property type="project" value="UniProtKB-ARBA"/>
</dbReference>
<dbReference type="InterPro" id="IPR001841">
    <property type="entry name" value="Znf_RING"/>
</dbReference>
<dbReference type="FunFam" id="3.30.40.10:FF:000069">
    <property type="entry name" value="E3 ubiquitin-protein ligase RNF115"/>
    <property type="match status" value="1"/>
</dbReference>
<evidence type="ECO:0000256" key="9">
    <source>
        <dbReference type="PROSITE-ProRule" id="PRU00175"/>
    </source>
</evidence>
<feature type="region of interest" description="Disordered" evidence="11">
    <location>
        <begin position="301"/>
        <end position="359"/>
    </location>
</feature>
<dbReference type="Gene3D" id="3.30.40.10">
    <property type="entry name" value="Zinc/RING finger domain, C3HC4 (zinc finger)"/>
    <property type="match status" value="1"/>
</dbReference>
<evidence type="ECO:0000313" key="13">
    <source>
        <dbReference type="EMBL" id="KNC23729.1"/>
    </source>
</evidence>
<evidence type="ECO:0000256" key="10">
    <source>
        <dbReference type="SAM" id="Coils"/>
    </source>
</evidence>
<feature type="region of interest" description="Disordered" evidence="11">
    <location>
        <begin position="63"/>
        <end position="85"/>
    </location>
</feature>
<evidence type="ECO:0000256" key="7">
    <source>
        <dbReference type="ARBA" id="ARBA00022786"/>
    </source>
</evidence>
<feature type="region of interest" description="Disordered" evidence="11">
    <location>
        <begin position="507"/>
        <end position="544"/>
    </location>
</feature>
<keyword evidence="4" id="KW-0808">Transferase</keyword>
<dbReference type="PROSITE" id="PS50089">
    <property type="entry name" value="ZF_RING_2"/>
    <property type="match status" value="1"/>
</dbReference>
<feature type="coiled-coil region" evidence="10">
    <location>
        <begin position="371"/>
        <end position="398"/>
    </location>
</feature>
<feature type="compositionally biased region" description="Basic residues" evidence="11">
    <location>
        <begin position="580"/>
        <end position="597"/>
    </location>
</feature>
<dbReference type="SUPFAM" id="SSF57850">
    <property type="entry name" value="RING/U-box"/>
    <property type="match status" value="1"/>
</dbReference>
<sequence>RAATSLNQIVTMAEAVVEERPTVPTRFYCHMCDEEINIPNTNTDYICPICSGGFVEELPPAAAASNSVGGSSSTSNAGFMGGGNDEQQLETLRGQIANLLASRNGPNLEININPSSMRNQPRGIVSLGPLPTGGGRVRPQSLDRLDDVLLNFLQSISVGSGAVAGEINPFDNSQLLFMGNLGDYAWGREGLDTIVTQLLNQMETSGPPPLAKDKIDDIPKVNISAEEVERKLQCSVCWEDFKINEKVRKLPCSHLYHEDCIVPWLNLHGTCPICRKSLNGEEDDENDVHMDIVDEHQRPATASVCPIHQQQQQQQQSQQNQNNTTSNNSEQPGTSNSVANTSSASSSSLSSQRQQQQRSENIFGFEKMDIGEAIDEDNDESNELLQELQENNQDSEFTRLTEMVRQHYLNYLEKQLQENLLNSNSNNNKRNALRRQDYDDEELCKKSIRKTAELLEDKAVKACMIAKFYQRAMVKIIAIVRRTTQEKRLFTHLEKCIQNKVSSKPLTTSKETQTEAGLLEDVCPPNDAPLTQNTTFPSDDPDRNKMSLDEKIEMFQKHLQKEKYLDIVKKYPLNNQTPKVSKRQQQQHHRNYRRHNRQRSEQHAKPKQEEVFFSPTSSIVTAPTSPISPAVQKTPLETCLIEAETASHEVENENSNDSVAVELARLFSEEKTELDEIFGIDPNEEPDDPQICKILKEIEDAKINQTTKSHKVSVINTKENPESTEQQDNNCLLEPKEITPQNCQDLFKSIDLSKSIWPCELFMQRRKLSESLARLIEEDLRWHDVMKWKFAQLFGEDSDDEFTPCSPSIELDEVLIGSCIRRISPWVVHHLMKPMRDGLIGNRFLFKKLAKSLARSIIMENQYPDESIIKDCVETFFCLHQAVMSLEDLNLATSY</sequence>
<keyword evidence="6 9" id="KW-0863">Zinc-finger</keyword>
<dbReference type="GO" id="GO:0006511">
    <property type="term" value="P:ubiquitin-dependent protein catabolic process"/>
    <property type="evidence" value="ECO:0007669"/>
    <property type="project" value="TreeGrafter"/>
</dbReference>
<dbReference type="OrthoDB" id="6594281at2759"/>
<feature type="compositionally biased region" description="Basic and acidic residues" evidence="11">
    <location>
        <begin position="598"/>
        <end position="610"/>
    </location>
</feature>
<dbReference type="SMART" id="SM00184">
    <property type="entry name" value="RING"/>
    <property type="match status" value="1"/>
</dbReference>
<dbReference type="STRING" id="7375.A0A0L0BWV6"/>
<feature type="domain" description="RING-type" evidence="12">
    <location>
        <begin position="234"/>
        <end position="275"/>
    </location>
</feature>
<feature type="compositionally biased region" description="Low complexity" evidence="11">
    <location>
        <begin position="63"/>
        <end position="78"/>
    </location>
</feature>
<dbReference type="CDD" id="cd16667">
    <property type="entry name" value="RING-H2_RNF126-like"/>
    <property type="match status" value="1"/>
</dbReference>
<evidence type="ECO:0000259" key="12">
    <source>
        <dbReference type="PROSITE" id="PS50089"/>
    </source>
</evidence>
<keyword evidence="8" id="KW-0862">Zinc</keyword>